<reference evidence="2" key="1">
    <citation type="journal article" date="2019" name="Int. J. Syst. Evol. Microbiol.">
        <title>The Global Catalogue of Microorganisms (GCM) 10K type strain sequencing project: providing services to taxonomists for standard genome sequencing and annotation.</title>
        <authorList>
            <consortium name="The Broad Institute Genomics Platform"/>
            <consortium name="The Broad Institute Genome Sequencing Center for Infectious Disease"/>
            <person name="Wu L."/>
            <person name="Ma J."/>
        </authorList>
    </citation>
    <scope>NUCLEOTIDE SEQUENCE [LARGE SCALE GENOMIC DNA]</scope>
    <source>
        <strain evidence="2">NBRC 103632</strain>
    </source>
</reference>
<gene>
    <name evidence="1" type="ORF">GCM10007890_07300</name>
</gene>
<keyword evidence="2" id="KW-1185">Reference proteome</keyword>
<dbReference type="RefSeq" id="WP_238199824.1">
    <property type="nucleotide sequence ID" value="NZ_BPQZ01000048.1"/>
</dbReference>
<protein>
    <submittedName>
        <fullName evidence="1">Uncharacterized protein</fullName>
    </submittedName>
</protein>
<organism evidence="1 2">
    <name type="scientific">Methylobacterium tardum</name>
    <dbReference type="NCBI Taxonomy" id="374432"/>
    <lineage>
        <taxon>Bacteria</taxon>
        <taxon>Pseudomonadati</taxon>
        <taxon>Pseudomonadota</taxon>
        <taxon>Alphaproteobacteria</taxon>
        <taxon>Hyphomicrobiales</taxon>
        <taxon>Methylobacteriaceae</taxon>
        <taxon>Methylobacterium</taxon>
    </lineage>
</organism>
<proteinExistence type="predicted"/>
<evidence type="ECO:0000313" key="2">
    <source>
        <dbReference type="Proteomes" id="UP001157440"/>
    </source>
</evidence>
<name>A0AA37THZ2_9HYPH</name>
<dbReference type="Proteomes" id="UP001157440">
    <property type="component" value="Unassembled WGS sequence"/>
</dbReference>
<comment type="caution">
    <text evidence="1">The sequence shown here is derived from an EMBL/GenBank/DDBJ whole genome shotgun (WGS) entry which is preliminary data.</text>
</comment>
<dbReference type="AlphaFoldDB" id="A0AA37THZ2"/>
<evidence type="ECO:0000313" key="1">
    <source>
        <dbReference type="EMBL" id="GLS68718.1"/>
    </source>
</evidence>
<dbReference type="EMBL" id="BSPL01000007">
    <property type="protein sequence ID" value="GLS68718.1"/>
    <property type="molecule type" value="Genomic_DNA"/>
</dbReference>
<accession>A0AA37THZ2</accession>
<sequence length="66" mass="7489">MTSPQLRLQDAQAVIGAMEPEEISRALEEAMDKGVSLEELVLRTMAQVRIETPPRRVPQRDDAVWE</sequence>